<dbReference type="GO" id="GO:0003677">
    <property type="term" value="F:DNA binding"/>
    <property type="evidence" value="ECO:0007669"/>
    <property type="project" value="UniProtKB-KW"/>
</dbReference>
<dbReference type="Proteomes" id="UP000294911">
    <property type="component" value="Unassembled WGS sequence"/>
</dbReference>
<gene>
    <name evidence="5" type="ORF">EV191_13210</name>
</gene>
<dbReference type="Gene3D" id="1.10.10.10">
    <property type="entry name" value="Winged helix-like DNA-binding domain superfamily/Winged helix DNA-binding domain"/>
    <property type="match status" value="1"/>
</dbReference>
<dbReference type="SUPFAM" id="SSF46785">
    <property type="entry name" value="Winged helix' DNA-binding domain"/>
    <property type="match status" value="1"/>
</dbReference>
<evidence type="ECO:0000256" key="1">
    <source>
        <dbReference type="ARBA" id="ARBA00023015"/>
    </source>
</evidence>
<dbReference type="SMART" id="SM00895">
    <property type="entry name" value="FCD"/>
    <property type="match status" value="1"/>
</dbReference>
<organism evidence="5 6">
    <name type="scientific">Tamaricihabitans halophyticus</name>
    <dbReference type="NCBI Taxonomy" id="1262583"/>
    <lineage>
        <taxon>Bacteria</taxon>
        <taxon>Bacillati</taxon>
        <taxon>Actinomycetota</taxon>
        <taxon>Actinomycetes</taxon>
        <taxon>Pseudonocardiales</taxon>
        <taxon>Pseudonocardiaceae</taxon>
        <taxon>Tamaricihabitans</taxon>
    </lineage>
</organism>
<dbReference type="Pfam" id="PF07729">
    <property type="entry name" value="FCD"/>
    <property type="match status" value="1"/>
</dbReference>
<evidence type="ECO:0000313" key="5">
    <source>
        <dbReference type="EMBL" id="TCP39170.1"/>
    </source>
</evidence>
<comment type="caution">
    <text evidence="5">The sequence shown here is derived from an EMBL/GenBank/DDBJ whole genome shotgun (WGS) entry which is preliminary data.</text>
</comment>
<evidence type="ECO:0000256" key="3">
    <source>
        <dbReference type="ARBA" id="ARBA00023163"/>
    </source>
</evidence>
<reference evidence="5 6" key="1">
    <citation type="submission" date="2019-03" db="EMBL/GenBank/DDBJ databases">
        <title>Genomic Encyclopedia of Type Strains, Phase IV (KMG-IV): sequencing the most valuable type-strain genomes for metagenomic binning, comparative biology and taxonomic classification.</title>
        <authorList>
            <person name="Goeker M."/>
        </authorList>
    </citation>
    <scope>NUCLEOTIDE SEQUENCE [LARGE SCALE GENOMIC DNA]</scope>
    <source>
        <strain evidence="5 6">DSM 45765</strain>
    </source>
</reference>
<dbReference type="InterPro" id="IPR008920">
    <property type="entry name" value="TF_FadR/GntR_C"/>
</dbReference>
<keyword evidence="2" id="KW-0238">DNA-binding</keyword>
<dbReference type="InterPro" id="IPR036390">
    <property type="entry name" value="WH_DNA-bd_sf"/>
</dbReference>
<dbReference type="EMBL" id="SLXQ01000032">
    <property type="protein sequence ID" value="TCP39170.1"/>
    <property type="molecule type" value="Genomic_DNA"/>
</dbReference>
<keyword evidence="3" id="KW-0804">Transcription</keyword>
<dbReference type="PROSITE" id="PS50949">
    <property type="entry name" value="HTH_GNTR"/>
    <property type="match status" value="1"/>
</dbReference>
<evidence type="ECO:0000259" key="4">
    <source>
        <dbReference type="PROSITE" id="PS50949"/>
    </source>
</evidence>
<dbReference type="AlphaFoldDB" id="A0A4R2PTD6"/>
<dbReference type="Gene3D" id="1.20.120.530">
    <property type="entry name" value="GntR ligand-binding domain-like"/>
    <property type="match status" value="1"/>
</dbReference>
<dbReference type="SMART" id="SM00345">
    <property type="entry name" value="HTH_GNTR"/>
    <property type="match status" value="1"/>
</dbReference>
<evidence type="ECO:0000313" key="6">
    <source>
        <dbReference type="Proteomes" id="UP000294911"/>
    </source>
</evidence>
<dbReference type="PANTHER" id="PTHR43537:SF5">
    <property type="entry name" value="UXU OPERON TRANSCRIPTIONAL REGULATOR"/>
    <property type="match status" value="1"/>
</dbReference>
<dbReference type="InterPro" id="IPR011711">
    <property type="entry name" value="GntR_C"/>
</dbReference>
<sequence length="232" mass="25946">MGEAVDSALHVPQTQRRYEAVVDGILKLVEARGLKPGQPLPTERELADVFGVSRNVLRQAFGILEERGLLQTVRGSGRYLREGVDDTMRSPRASVELASIVDLLEARALVEVQVAGLACERRTAGQAESLRLLASRLTSWEDNLAFHCAIAEATQNFVLERLVRQQAELAGQLHQREHYDDPAELERMRSEHLAIAAAIAARDVDRAQRLAREHLRRTRHLILEAPDTDQPE</sequence>
<dbReference type="PANTHER" id="PTHR43537">
    <property type="entry name" value="TRANSCRIPTIONAL REGULATOR, GNTR FAMILY"/>
    <property type="match status" value="1"/>
</dbReference>
<dbReference type="GO" id="GO:0003700">
    <property type="term" value="F:DNA-binding transcription factor activity"/>
    <property type="evidence" value="ECO:0007669"/>
    <property type="project" value="InterPro"/>
</dbReference>
<evidence type="ECO:0000256" key="2">
    <source>
        <dbReference type="ARBA" id="ARBA00023125"/>
    </source>
</evidence>
<keyword evidence="6" id="KW-1185">Reference proteome</keyword>
<protein>
    <submittedName>
        <fullName evidence="5">GntR family transcriptional regulator</fullName>
    </submittedName>
</protein>
<proteinExistence type="predicted"/>
<dbReference type="Pfam" id="PF00392">
    <property type="entry name" value="GntR"/>
    <property type="match status" value="1"/>
</dbReference>
<keyword evidence="1" id="KW-0805">Transcription regulation</keyword>
<name>A0A4R2PTD6_9PSEU</name>
<accession>A0A4R2PTD6</accession>
<dbReference type="CDD" id="cd07377">
    <property type="entry name" value="WHTH_GntR"/>
    <property type="match status" value="1"/>
</dbReference>
<dbReference type="SUPFAM" id="SSF48008">
    <property type="entry name" value="GntR ligand-binding domain-like"/>
    <property type="match status" value="1"/>
</dbReference>
<dbReference type="PRINTS" id="PR00035">
    <property type="entry name" value="HTHGNTR"/>
</dbReference>
<dbReference type="InterPro" id="IPR000524">
    <property type="entry name" value="Tscrpt_reg_HTH_GntR"/>
</dbReference>
<dbReference type="InterPro" id="IPR036388">
    <property type="entry name" value="WH-like_DNA-bd_sf"/>
</dbReference>
<feature type="domain" description="HTH gntR-type" evidence="4">
    <location>
        <begin position="15"/>
        <end position="83"/>
    </location>
</feature>